<comment type="caution">
    <text evidence="2">The sequence shown here is derived from an EMBL/GenBank/DDBJ whole genome shotgun (WGS) entry which is preliminary data.</text>
</comment>
<accession>A0ABS5EHB1</accession>
<keyword evidence="1" id="KW-0812">Transmembrane</keyword>
<evidence type="ECO:0008006" key="4">
    <source>
        <dbReference type="Google" id="ProtNLM"/>
    </source>
</evidence>
<feature type="transmembrane region" description="Helical" evidence="1">
    <location>
        <begin position="50"/>
        <end position="68"/>
    </location>
</feature>
<dbReference type="RefSeq" id="WP_211869086.1">
    <property type="nucleotide sequence ID" value="NZ_JAAEDI010000012.1"/>
</dbReference>
<gene>
    <name evidence="2" type="ORF">GXW78_12130</name>
</gene>
<sequence length="105" mass="11423">MLELIALIGALILIVWLPIETRKVAGGWVRPKHKGTPEAFRTQYRRQLTMFLWVGLVLGLGNLGLAALPDQDDARRIGKIVVGVAWIAAGISAGLSRRRLDAALA</sequence>
<protein>
    <recommendedName>
        <fullName evidence="4">SdpI family protein</fullName>
    </recommendedName>
</protein>
<evidence type="ECO:0000256" key="1">
    <source>
        <dbReference type="SAM" id="Phobius"/>
    </source>
</evidence>
<evidence type="ECO:0000313" key="3">
    <source>
        <dbReference type="Proteomes" id="UP000698752"/>
    </source>
</evidence>
<name>A0ABS5EHB1_9PROT</name>
<keyword evidence="3" id="KW-1185">Reference proteome</keyword>
<proteinExistence type="predicted"/>
<keyword evidence="1" id="KW-1133">Transmembrane helix</keyword>
<dbReference type="Proteomes" id="UP000698752">
    <property type="component" value="Unassembled WGS sequence"/>
</dbReference>
<organism evidence="2 3">
    <name type="scientific">Neoroseomonas terrae</name>
    <dbReference type="NCBI Taxonomy" id="424799"/>
    <lineage>
        <taxon>Bacteria</taxon>
        <taxon>Pseudomonadati</taxon>
        <taxon>Pseudomonadota</taxon>
        <taxon>Alphaproteobacteria</taxon>
        <taxon>Acetobacterales</taxon>
        <taxon>Acetobacteraceae</taxon>
        <taxon>Neoroseomonas</taxon>
    </lineage>
</organism>
<evidence type="ECO:0000313" key="2">
    <source>
        <dbReference type="EMBL" id="MBR0650415.1"/>
    </source>
</evidence>
<reference evidence="3" key="1">
    <citation type="journal article" date="2021" name="Syst. Appl. Microbiol.">
        <title>Roseomonas hellenica sp. nov., isolated from roots of wild-growing Alkanna tinctoria.</title>
        <authorList>
            <person name="Rat A."/>
            <person name="Naranjo H.D."/>
            <person name="Lebbe L."/>
            <person name="Cnockaert M."/>
            <person name="Krigas N."/>
            <person name="Grigoriadou K."/>
            <person name="Maloupa E."/>
            <person name="Willems A."/>
        </authorList>
    </citation>
    <scope>NUCLEOTIDE SEQUENCE [LARGE SCALE GENOMIC DNA]</scope>
    <source>
        <strain evidence="3">LMG 31159</strain>
    </source>
</reference>
<keyword evidence="1" id="KW-0472">Membrane</keyword>
<feature type="transmembrane region" description="Helical" evidence="1">
    <location>
        <begin position="80"/>
        <end position="96"/>
    </location>
</feature>
<dbReference type="EMBL" id="JAAEDI010000012">
    <property type="protein sequence ID" value="MBR0650415.1"/>
    <property type="molecule type" value="Genomic_DNA"/>
</dbReference>